<comment type="caution">
    <text evidence="4">The sequence shown here is derived from an EMBL/GenBank/DDBJ whole genome shotgun (WGS) entry which is preliminary data.</text>
</comment>
<proteinExistence type="predicted"/>
<dbReference type="Proteomes" id="UP000190037">
    <property type="component" value="Unassembled WGS sequence"/>
</dbReference>
<dbReference type="OrthoDB" id="3748531at2"/>
<evidence type="ECO:0000259" key="3">
    <source>
        <dbReference type="Pfam" id="PF08044"/>
    </source>
</evidence>
<dbReference type="AlphaFoldDB" id="A0A1T3NX48"/>
<dbReference type="InterPro" id="IPR012551">
    <property type="entry name" value="DUF1707_SHOCT-like"/>
</dbReference>
<keyword evidence="2" id="KW-1133">Transmembrane helix</keyword>
<feature type="domain" description="DUF1707" evidence="3">
    <location>
        <begin position="10"/>
        <end position="59"/>
    </location>
</feature>
<dbReference type="Pfam" id="PF08044">
    <property type="entry name" value="DUF1707"/>
    <property type="match status" value="1"/>
</dbReference>
<reference evidence="4 5" key="1">
    <citation type="submission" date="2017-03" db="EMBL/GenBank/DDBJ databases">
        <title>Draft genome sequence of Streptomyces scabrisporus NF3, endophyte isolated from Amphipterygium adstringens.</title>
        <authorList>
            <person name="Vazquez M."/>
            <person name="Ceapa C.D."/>
            <person name="Rodriguez Luna D."/>
            <person name="Sanchez Esquivel S."/>
        </authorList>
    </citation>
    <scope>NUCLEOTIDE SEQUENCE [LARGE SCALE GENOMIC DNA]</scope>
    <source>
        <strain evidence="4 5">NF3</strain>
    </source>
</reference>
<name>A0A1T3NX48_9ACTN</name>
<dbReference type="EMBL" id="MWQN01000001">
    <property type="protein sequence ID" value="OPC81426.1"/>
    <property type="molecule type" value="Genomic_DNA"/>
</dbReference>
<dbReference type="STRING" id="159449.B4N89_11120"/>
<feature type="region of interest" description="Disordered" evidence="1">
    <location>
        <begin position="57"/>
        <end position="83"/>
    </location>
</feature>
<evidence type="ECO:0000256" key="2">
    <source>
        <dbReference type="SAM" id="Phobius"/>
    </source>
</evidence>
<sequence length="126" mass="13650">MDRNPNAPATPADRERVTAELREHLASGRLALSDYRAGLDGVRRAVTVGELDALAANLPGRDDRSEAAGATPPPGYDRPVEAPFRAGAYGPAEEHRSRVSNAMLNKVWLVVMSLGVLVWALVYFVR</sequence>
<evidence type="ECO:0000313" key="5">
    <source>
        <dbReference type="Proteomes" id="UP000190037"/>
    </source>
</evidence>
<keyword evidence="5" id="KW-1185">Reference proteome</keyword>
<organism evidence="4 5">
    <name type="scientific">Embleya scabrispora</name>
    <dbReference type="NCBI Taxonomy" id="159449"/>
    <lineage>
        <taxon>Bacteria</taxon>
        <taxon>Bacillati</taxon>
        <taxon>Actinomycetota</taxon>
        <taxon>Actinomycetes</taxon>
        <taxon>Kitasatosporales</taxon>
        <taxon>Streptomycetaceae</taxon>
        <taxon>Embleya</taxon>
    </lineage>
</organism>
<dbReference type="RefSeq" id="WP_078975719.1">
    <property type="nucleotide sequence ID" value="NZ_MWQN01000001.1"/>
</dbReference>
<feature type="transmembrane region" description="Helical" evidence="2">
    <location>
        <begin position="107"/>
        <end position="125"/>
    </location>
</feature>
<evidence type="ECO:0000313" key="4">
    <source>
        <dbReference type="EMBL" id="OPC81426.1"/>
    </source>
</evidence>
<protein>
    <recommendedName>
        <fullName evidence="3">DUF1707 domain-containing protein</fullName>
    </recommendedName>
</protein>
<keyword evidence="2" id="KW-0472">Membrane</keyword>
<gene>
    <name evidence="4" type="ORF">B4N89_11120</name>
</gene>
<accession>A0A1T3NX48</accession>
<keyword evidence="2" id="KW-0812">Transmembrane</keyword>
<evidence type="ECO:0000256" key="1">
    <source>
        <dbReference type="SAM" id="MobiDB-lite"/>
    </source>
</evidence>